<dbReference type="SUPFAM" id="SSF75304">
    <property type="entry name" value="Amidase signature (AS) enzymes"/>
    <property type="match status" value="1"/>
</dbReference>
<dbReference type="InterPro" id="IPR000120">
    <property type="entry name" value="Amidase"/>
</dbReference>
<dbReference type="PROSITE" id="PS00571">
    <property type="entry name" value="AMIDASES"/>
    <property type="match status" value="1"/>
</dbReference>
<dbReference type="Pfam" id="PF01425">
    <property type="entry name" value="Amidase"/>
    <property type="match status" value="1"/>
</dbReference>
<accession>A0ABR5TM75</accession>
<feature type="chain" id="PRO_5045951495" evidence="2">
    <location>
        <begin position="31"/>
        <end position="560"/>
    </location>
</feature>
<dbReference type="RefSeq" id="WP_066129766.1">
    <property type="nucleotide sequence ID" value="NZ_KQ959870.1"/>
</dbReference>
<evidence type="ECO:0000313" key="5">
    <source>
        <dbReference type="Proteomes" id="UP000070467"/>
    </source>
</evidence>
<gene>
    <name evidence="4" type="ORF">HMPREF1871_00551</name>
</gene>
<protein>
    <submittedName>
        <fullName evidence="4">Amidase</fullName>
    </submittedName>
</protein>
<evidence type="ECO:0000259" key="3">
    <source>
        <dbReference type="Pfam" id="PF01425"/>
    </source>
</evidence>
<reference evidence="4 5" key="1">
    <citation type="submission" date="2016-01" db="EMBL/GenBank/DDBJ databases">
        <authorList>
            <person name="Mitreva M."/>
            <person name="Pepin K.H."/>
            <person name="Mihindukulasuriya K.A."/>
            <person name="Fulton R."/>
            <person name="Fronick C."/>
            <person name="O'Laughlin M."/>
            <person name="Miner T."/>
            <person name="Herter B."/>
            <person name="Rosa B.A."/>
            <person name="Cordes M."/>
            <person name="Tomlinson C."/>
            <person name="Wollam A."/>
            <person name="Palsikar V.B."/>
            <person name="Mardis E.R."/>
            <person name="Wilson R.K."/>
        </authorList>
    </citation>
    <scope>NUCLEOTIDE SEQUENCE [LARGE SCALE GENOMIC DNA]</scope>
    <source>
        <strain evidence="4 5">KA00071</strain>
    </source>
</reference>
<dbReference type="PANTHER" id="PTHR11895">
    <property type="entry name" value="TRANSAMIDASE"/>
    <property type="match status" value="1"/>
</dbReference>
<dbReference type="InterPro" id="IPR036928">
    <property type="entry name" value="AS_sf"/>
</dbReference>
<feature type="signal peptide" evidence="2">
    <location>
        <begin position="1"/>
        <end position="30"/>
    </location>
</feature>
<organism evidence="4 5">
    <name type="scientific">Gemelliphila asaccharolytica</name>
    <dbReference type="NCBI Taxonomy" id="502393"/>
    <lineage>
        <taxon>Bacteria</taxon>
        <taxon>Bacillati</taxon>
        <taxon>Bacillota</taxon>
        <taxon>Bacilli</taxon>
        <taxon>Bacillales</taxon>
        <taxon>Gemellaceae</taxon>
        <taxon>Gemelliphila</taxon>
    </lineage>
</organism>
<evidence type="ECO:0000313" key="4">
    <source>
        <dbReference type="EMBL" id="KXB58325.1"/>
    </source>
</evidence>
<comment type="similarity">
    <text evidence="1">Belongs to the amidase family.</text>
</comment>
<dbReference type="PANTHER" id="PTHR11895:SF7">
    <property type="entry name" value="GLUTAMYL-TRNA(GLN) AMIDOTRANSFERASE SUBUNIT A, MITOCHONDRIAL"/>
    <property type="match status" value="1"/>
</dbReference>
<feature type="domain" description="Amidase" evidence="3">
    <location>
        <begin position="96"/>
        <end position="526"/>
    </location>
</feature>
<dbReference type="InterPro" id="IPR020556">
    <property type="entry name" value="Amidase_CS"/>
</dbReference>
<dbReference type="Proteomes" id="UP000070467">
    <property type="component" value="Unassembled WGS sequence"/>
</dbReference>
<dbReference type="InterPro" id="IPR023631">
    <property type="entry name" value="Amidase_dom"/>
</dbReference>
<dbReference type="EMBL" id="LSDB01000017">
    <property type="protein sequence ID" value="KXB58325.1"/>
    <property type="molecule type" value="Genomic_DNA"/>
</dbReference>
<keyword evidence="2" id="KW-0732">Signal</keyword>
<comment type="caution">
    <text evidence="4">The sequence shown here is derived from an EMBL/GenBank/DDBJ whole genome shotgun (WGS) entry which is preliminary data.</text>
</comment>
<evidence type="ECO:0000256" key="1">
    <source>
        <dbReference type="ARBA" id="ARBA00009199"/>
    </source>
</evidence>
<name>A0ABR5TM75_9BACL</name>
<evidence type="ECO:0000256" key="2">
    <source>
        <dbReference type="SAM" id="SignalP"/>
    </source>
</evidence>
<sequence length="560" mass="62685">MIKKSRWKKFQLGILATLLSISLFQGQVYAQTDISSANQNNISQGNGQDSLVKSNQENQKNLVKNLSPFTKEDYMKSSATQMAQAIRDGRVTSEQLVKWAYEIIDQKDSKLNAMITLRKEEALKEARELKDTGQPFYGVPVLMKGLGHTVAGYDNTQGFKFMKGTISKHDSRYTKEFKKAGFIILGQTNFPEFGLKNISDSPLYGKAANGLNPLYHAGGSSGGSGAGIAAHYAPVASGSDAGGSIRIPSSYNGTIGLKPSQGVLYGTKDNDKDQTVHFPLTKSMVDTERLFDIFGGSNLPKEDFDPSKIKIAYTTKSPVHTEVSKEAVEAVNDMVAYLKKQGFSVEEAEAPVDGVKLMNDYYTIAAAGTYGYTNYLSKQKLKRNLEFNDVDPTTYALYGYGKFLKKEDVDMAWESIHKEAEKMKEFRKKYDIYLTPTTAYTAPYLSDTLIKEEDVKRIKNNANLTKEEHKKLVYDQWLTALAYTPFTQLANLMREPAISLPTYISKEGKTLGVQFQAGLRHDKLLLSVGKYLEDRGQFYYQKEMKDFKENVINKIGYLDN</sequence>
<proteinExistence type="inferred from homology"/>
<feature type="non-terminal residue" evidence="4">
    <location>
        <position position="560"/>
    </location>
</feature>
<keyword evidence="5" id="KW-1185">Reference proteome</keyword>
<dbReference type="Gene3D" id="3.90.1300.10">
    <property type="entry name" value="Amidase signature (AS) domain"/>
    <property type="match status" value="1"/>
</dbReference>